<comment type="caution">
    <text evidence="1">The sequence shown here is derived from an EMBL/GenBank/DDBJ whole genome shotgun (WGS) entry which is preliminary data.</text>
</comment>
<evidence type="ECO:0000313" key="1">
    <source>
        <dbReference type="EMBL" id="OCR91513.1"/>
    </source>
</evidence>
<sequence>MSSLTYFFNGVIKAYDLLNITNSYKNEETGISKAWENVGKSFERSIDKLNKELKVEKSKLPNK</sequence>
<proteinExistence type="predicted"/>
<reference evidence="1 2" key="1">
    <citation type="journal article" date="2016" name="Genome Biol. Evol.">
        <title>Comparative Genomics of Campylobacter fetus from Reptiles and Mammals Reveals Divergent Evolution in Host-Associated Lineages.</title>
        <authorList>
            <person name="Gilbert M.J."/>
            <person name="Miller W.G."/>
            <person name="Yee E."/>
            <person name="Zomer A.L."/>
            <person name="van der Graaf-van Bloois L."/>
            <person name="Fitzgerald C."/>
            <person name="Forbes K.J."/>
            <person name="Meric G."/>
            <person name="Sheppard S.K."/>
            <person name="Wagenaar J.A."/>
            <person name="Duim B."/>
        </authorList>
    </citation>
    <scope>NUCLEOTIDE SEQUENCE [LARGE SCALE GENOMIC DNA]</scope>
    <source>
        <strain evidence="1 2">12S02225-3</strain>
    </source>
</reference>
<gene>
    <name evidence="1" type="ORF">CFT12S02225_00160</name>
</gene>
<dbReference type="RefSeq" id="WP_065840867.1">
    <property type="nucleotide sequence ID" value="NZ_LFLK01000001.1"/>
</dbReference>
<evidence type="ECO:0000313" key="2">
    <source>
        <dbReference type="Proteomes" id="UP000093100"/>
    </source>
</evidence>
<dbReference type="EMBL" id="LFLK01000001">
    <property type="protein sequence ID" value="OCR91513.1"/>
    <property type="molecule type" value="Genomic_DNA"/>
</dbReference>
<dbReference type="Proteomes" id="UP000093100">
    <property type="component" value="Unassembled WGS sequence"/>
</dbReference>
<dbReference type="AlphaFoldDB" id="A0AAX0HD52"/>
<name>A0AAX0HD52_CAMFE</name>
<organism evidence="1 2">
    <name type="scientific">Campylobacter fetus subsp. testudinum</name>
    <dbReference type="NCBI Taxonomy" id="1507806"/>
    <lineage>
        <taxon>Bacteria</taxon>
        <taxon>Pseudomonadati</taxon>
        <taxon>Campylobacterota</taxon>
        <taxon>Epsilonproteobacteria</taxon>
        <taxon>Campylobacterales</taxon>
        <taxon>Campylobacteraceae</taxon>
        <taxon>Campylobacter</taxon>
    </lineage>
</organism>
<accession>A0AAX0HD52</accession>
<protein>
    <submittedName>
        <fullName evidence="1">Uncharacterized protein</fullName>
    </submittedName>
</protein>